<protein>
    <submittedName>
        <fullName evidence="1">Uncharacterized protein</fullName>
    </submittedName>
</protein>
<gene>
    <name evidence="1" type="ORF">METZ01_LOCUS407091</name>
</gene>
<organism evidence="1">
    <name type="scientific">marine metagenome</name>
    <dbReference type="NCBI Taxonomy" id="408172"/>
    <lineage>
        <taxon>unclassified sequences</taxon>
        <taxon>metagenomes</taxon>
        <taxon>ecological metagenomes</taxon>
    </lineage>
</organism>
<feature type="non-terminal residue" evidence="1">
    <location>
        <position position="69"/>
    </location>
</feature>
<dbReference type="EMBL" id="UINC01157319">
    <property type="protein sequence ID" value="SVD54237.1"/>
    <property type="molecule type" value="Genomic_DNA"/>
</dbReference>
<dbReference type="Gene3D" id="3.80.30.30">
    <property type="match status" value="1"/>
</dbReference>
<dbReference type="AlphaFoldDB" id="A0A382W622"/>
<accession>A0A382W622</accession>
<sequence length="69" mass="8013">MYPSANIVVFVNEDDMKNEVLDAINKRSYKDEPLMLSVSYNTDLLAFENILPLTKNWMSFAKKNKDLLL</sequence>
<reference evidence="1" key="1">
    <citation type="submission" date="2018-05" db="EMBL/GenBank/DDBJ databases">
        <authorList>
            <person name="Lanie J.A."/>
            <person name="Ng W.-L."/>
            <person name="Kazmierczak K.M."/>
            <person name="Andrzejewski T.M."/>
            <person name="Davidsen T.M."/>
            <person name="Wayne K.J."/>
            <person name="Tettelin H."/>
            <person name="Glass J.I."/>
            <person name="Rusch D."/>
            <person name="Podicherti R."/>
            <person name="Tsui H.-C.T."/>
            <person name="Winkler M.E."/>
        </authorList>
    </citation>
    <scope>NUCLEOTIDE SEQUENCE</scope>
</reference>
<evidence type="ECO:0000313" key="1">
    <source>
        <dbReference type="EMBL" id="SVD54237.1"/>
    </source>
</evidence>
<proteinExistence type="predicted"/>
<name>A0A382W622_9ZZZZ</name>